<comment type="caution">
    <text evidence="2">The sequence shown here is derived from an EMBL/GenBank/DDBJ whole genome shotgun (WGS) entry which is preliminary data.</text>
</comment>
<evidence type="ECO:0000256" key="1">
    <source>
        <dbReference type="SAM" id="MobiDB-lite"/>
    </source>
</evidence>
<feature type="region of interest" description="Disordered" evidence="1">
    <location>
        <begin position="163"/>
        <end position="210"/>
    </location>
</feature>
<dbReference type="EMBL" id="VULO01000011">
    <property type="protein sequence ID" value="MSS84997.1"/>
    <property type="molecule type" value="Genomic_DNA"/>
</dbReference>
<dbReference type="AlphaFoldDB" id="A0A6N7VT87"/>
<evidence type="ECO:0000313" key="2">
    <source>
        <dbReference type="EMBL" id="MSS84997.1"/>
    </source>
</evidence>
<keyword evidence="3" id="KW-1185">Reference proteome</keyword>
<evidence type="ECO:0000313" key="3">
    <source>
        <dbReference type="Proteomes" id="UP000470875"/>
    </source>
</evidence>
<reference evidence="2 3" key="1">
    <citation type="submission" date="2019-08" db="EMBL/GenBank/DDBJ databases">
        <title>In-depth cultivation of the pig gut microbiome towards novel bacterial diversity and tailored functional studies.</title>
        <authorList>
            <person name="Wylensek D."/>
            <person name="Hitch T.C.A."/>
            <person name="Clavel T."/>
        </authorList>
    </citation>
    <scope>NUCLEOTIDE SEQUENCE [LARGE SCALE GENOMIC DNA]</scope>
    <source>
        <strain evidence="2 3">WB03_NA08</strain>
    </source>
</reference>
<sequence length="276" mass="28799">MSSLDDLLSTGAKSAFTRDTPVGTQVRGTIISATQRQKTDYVTKQPKFWDDGSPQMQVIVSIQTDQRSDADDDGVRSIYIKAWGKDKIALSDAIRDAGFTKATEALAPGNIFAAAFIGEEPSGKGNPMKVYAYQIQRGANVPALDANPFGAQQPVQQSVPANPWATAPAADANPFGAPQPTAPTQSVPAPFSAPQPVQPAPTPQPQYQPSVQTPVGPVNPTTGEVLTPPAAPAAPAAPVENPAVALIRQGADDATIQAQTGLTPDVIAIMRQQLAS</sequence>
<dbReference type="RefSeq" id="WP_154545855.1">
    <property type="nucleotide sequence ID" value="NZ_VULO01000011.1"/>
</dbReference>
<proteinExistence type="predicted"/>
<organism evidence="2 3">
    <name type="scientific">Scrofimicrobium canadense</name>
    <dbReference type="NCBI Taxonomy" id="2652290"/>
    <lineage>
        <taxon>Bacteria</taxon>
        <taxon>Bacillati</taxon>
        <taxon>Actinomycetota</taxon>
        <taxon>Actinomycetes</taxon>
        <taxon>Actinomycetales</taxon>
        <taxon>Actinomycetaceae</taxon>
        <taxon>Scrofimicrobium</taxon>
    </lineage>
</organism>
<gene>
    <name evidence="2" type="ORF">FYJ24_09515</name>
</gene>
<dbReference type="Proteomes" id="UP000470875">
    <property type="component" value="Unassembled WGS sequence"/>
</dbReference>
<name>A0A6N7VT87_9ACTO</name>
<protein>
    <submittedName>
        <fullName evidence="2">Uncharacterized protein</fullName>
    </submittedName>
</protein>
<accession>A0A6N7VT87</accession>
<feature type="compositionally biased region" description="Pro residues" evidence="1">
    <location>
        <begin position="191"/>
        <end position="206"/>
    </location>
</feature>
<feature type="compositionally biased region" description="Low complexity" evidence="1">
    <location>
        <begin position="163"/>
        <end position="178"/>
    </location>
</feature>